<evidence type="ECO:0000256" key="5">
    <source>
        <dbReference type="ARBA" id="ARBA00023002"/>
    </source>
</evidence>
<sequence length="462" mass="49692">MSPRSTGHEREGEIVNDNGAASLRAAARAVHLPGDDGYDRARSIWSLAADLRPAAVVFPESVDEISAVVRAAGRAGLRVTPVGTGHNAHPLRDLSRTVMLRTSRLDGVTVDAPNRRARVQAGTTWSPVVEQAAGHGYAALHGSAPDVSVAGYTAGGGLSWYGRKYGLAANHVTAAELVLADGTQVRVDADHEPDLFWAVRGGGGNFGVVTALEFSLLDFATAYAGFLAWDLDKAPQVLRRWLEWTAEAPDEVTTAYRHMRFPPIPELPEPFRGRDWVMIDGAVQAGDERAEQLLAPLRELKPEIDTFARVPSPVVSRIHMDPEEPTPGDGTTGLLDALPPEAAGKLLEADATNRLFSTELRHLGGALARPAAGGGALSALDGQYLFAVVGVVFSPEVRAAVVAEADRMVGSLAEYSRDRIYTNFQQTQGDTSRAFAPAVWQRLLELRHRVDPHQTLQANHEI</sequence>
<accession>A0A285KLF2</accession>
<reference evidence="7 8" key="1">
    <citation type="submission" date="2017-09" db="EMBL/GenBank/DDBJ databases">
        <authorList>
            <person name="Ehlers B."/>
            <person name="Leendertz F.H."/>
        </authorList>
    </citation>
    <scope>NUCLEOTIDE SEQUENCE [LARGE SCALE GENOMIC DNA]</scope>
    <source>
        <strain evidence="7 8">CGMCC 4.6857</strain>
    </source>
</reference>
<comment type="similarity">
    <text evidence="2">Belongs to the oxygen-dependent FAD-linked oxidoreductase family.</text>
</comment>
<organism evidence="7 8">
    <name type="scientific">Paractinoplanes atraurantiacus</name>
    <dbReference type="NCBI Taxonomy" id="1036182"/>
    <lineage>
        <taxon>Bacteria</taxon>
        <taxon>Bacillati</taxon>
        <taxon>Actinomycetota</taxon>
        <taxon>Actinomycetes</taxon>
        <taxon>Micromonosporales</taxon>
        <taxon>Micromonosporaceae</taxon>
        <taxon>Paractinoplanes</taxon>
    </lineage>
</organism>
<keyword evidence="5" id="KW-0560">Oxidoreductase</keyword>
<protein>
    <submittedName>
        <fullName evidence="7">FAD/FMN-containing dehydrogenase</fullName>
    </submittedName>
</protein>
<dbReference type="PANTHER" id="PTHR42973:SF39">
    <property type="entry name" value="FAD-BINDING PCMH-TYPE DOMAIN-CONTAINING PROTEIN"/>
    <property type="match status" value="1"/>
</dbReference>
<evidence type="ECO:0000259" key="6">
    <source>
        <dbReference type="PROSITE" id="PS51387"/>
    </source>
</evidence>
<dbReference type="AlphaFoldDB" id="A0A285KLF2"/>
<dbReference type="Proteomes" id="UP000219612">
    <property type="component" value="Unassembled WGS sequence"/>
</dbReference>
<keyword evidence="8" id="KW-1185">Reference proteome</keyword>
<dbReference type="InterPro" id="IPR006094">
    <property type="entry name" value="Oxid_FAD_bind_N"/>
</dbReference>
<keyword evidence="4" id="KW-0274">FAD</keyword>
<dbReference type="InterPro" id="IPR050416">
    <property type="entry name" value="FAD-linked_Oxidoreductase"/>
</dbReference>
<dbReference type="GO" id="GO:0071949">
    <property type="term" value="F:FAD binding"/>
    <property type="evidence" value="ECO:0007669"/>
    <property type="project" value="InterPro"/>
</dbReference>
<dbReference type="InterPro" id="IPR036318">
    <property type="entry name" value="FAD-bd_PCMH-like_sf"/>
</dbReference>
<evidence type="ECO:0000256" key="3">
    <source>
        <dbReference type="ARBA" id="ARBA00022630"/>
    </source>
</evidence>
<dbReference type="PANTHER" id="PTHR42973">
    <property type="entry name" value="BINDING OXIDOREDUCTASE, PUTATIVE (AFU_ORTHOLOGUE AFUA_1G17690)-RELATED"/>
    <property type="match status" value="1"/>
</dbReference>
<evidence type="ECO:0000256" key="1">
    <source>
        <dbReference type="ARBA" id="ARBA00001974"/>
    </source>
</evidence>
<dbReference type="EMBL" id="OBDY01000041">
    <property type="protein sequence ID" value="SNY72111.1"/>
    <property type="molecule type" value="Genomic_DNA"/>
</dbReference>
<evidence type="ECO:0000256" key="2">
    <source>
        <dbReference type="ARBA" id="ARBA00005466"/>
    </source>
</evidence>
<dbReference type="GO" id="GO:0016491">
    <property type="term" value="F:oxidoreductase activity"/>
    <property type="evidence" value="ECO:0007669"/>
    <property type="project" value="UniProtKB-KW"/>
</dbReference>
<gene>
    <name evidence="7" type="ORF">SAMN05421748_14165</name>
</gene>
<evidence type="ECO:0000256" key="4">
    <source>
        <dbReference type="ARBA" id="ARBA00022827"/>
    </source>
</evidence>
<dbReference type="InterPro" id="IPR016166">
    <property type="entry name" value="FAD-bd_PCMH"/>
</dbReference>
<dbReference type="Gene3D" id="3.40.462.20">
    <property type="match status" value="1"/>
</dbReference>
<dbReference type="Gene3D" id="3.30.465.10">
    <property type="match status" value="1"/>
</dbReference>
<keyword evidence="3" id="KW-0285">Flavoprotein</keyword>
<dbReference type="InterPro" id="IPR016167">
    <property type="entry name" value="FAD-bd_PCMH_sub1"/>
</dbReference>
<dbReference type="PROSITE" id="PS51387">
    <property type="entry name" value="FAD_PCMH"/>
    <property type="match status" value="1"/>
</dbReference>
<evidence type="ECO:0000313" key="8">
    <source>
        <dbReference type="Proteomes" id="UP000219612"/>
    </source>
</evidence>
<evidence type="ECO:0000313" key="7">
    <source>
        <dbReference type="EMBL" id="SNY72111.1"/>
    </source>
</evidence>
<feature type="domain" description="FAD-binding PCMH-type" evidence="6">
    <location>
        <begin position="49"/>
        <end position="219"/>
    </location>
</feature>
<name>A0A285KLF2_9ACTN</name>
<dbReference type="PROSITE" id="PS00862">
    <property type="entry name" value="OX2_COVAL_FAD"/>
    <property type="match status" value="1"/>
</dbReference>
<proteinExistence type="inferred from homology"/>
<dbReference type="SUPFAM" id="SSF56176">
    <property type="entry name" value="FAD-binding/transporter-associated domain-like"/>
    <property type="match status" value="1"/>
</dbReference>
<comment type="cofactor">
    <cofactor evidence="1">
        <name>FAD</name>
        <dbReference type="ChEBI" id="CHEBI:57692"/>
    </cofactor>
</comment>
<dbReference type="InterPro" id="IPR016169">
    <property type="entry name" value="FAD-bd_PCMH_sub2"/>
</dbReference>
<dbReference type="OrthoDB" id="9775082at2"/>
<dbReference type="Gene3D" id="3.30.43.10">
    <property type="entry name" value="Uridine Diphospho-n-acetylenolpyruvylglucosamine Reductase, domain 2"/>
    <property type="match status" value="1"/>
</dbReference>
<dbReference type="Pfam" id="PF01565">
    <property type="entry name" value="FAD_binding_4"/>
    <property type="match status" value="1"/>
</dbReference>
<dbReference type="InterPro" id="IPR006093">
    <property type="entry name" value="Oxy_OxRdtase_FAD_BS"/>
</dbReference>